<reference evidence="2" key="1">
    <citation type="journal article" date="2019" name="Int. J. Syst. Evol. Microbiol.">
        <title>The Global Catalogue of Microorganisms (GCM) 10K type strain sequencing project: providing services to taxonomists for standard genome sequencing and annotation.</title>
        <authorList>
            <consortium name="The Broad Institute Genomics Platform"/>
            <consortium name="The Broad Institute Genome Sequencing Center for Infectious Disease"/>
            <person name="Wu L."/>
            <person name="Ma J."/>
        </authorList>
    </citation>
    <scope>NUCLEOTIDE SEQUENCE [LARGE SCALE GENOMIC DNA]</scope>
    <source>
        <strain evidence="2">KCTC 42282</strain>
    </source>
</reference>
<proteinExistence type="predicted"/>
<organism evidence="1 2">
    <name type="scientific">Camelimonas fluminis</name>
    <dbReference type="NCBI Taxonomy" id="1576911"/>
    <lineage>
        <taxon>Bacteria</taxon>
        <taxon>Pseudomonadati</taxon>
        <taxon>Pseudomonadota</taxon>
        <taxon>Alphaproteobacteria</taxon>
        <taxon>Hyphomicrobiales</taxon>
        <taxon>Chelatococcaceae</taxon>
        <taxon>Camelimonas</taxon>
    </lineage>
</organism>
<evidence type="ECO:0000313" key="1">
    <source>
        <dbReference type="EMBL" id="MFC3638024.1"/>
    </source>
</evidence>
<accession>A0ABV7UIZ2</accession>
<dbReference type="EMBL" id="JBHRYC010000058">
    <property type="protein sequence ID" value="MFC3638024.1"/>
    <property type="molecule type" value="Genomic_DNA"/>
</dbReference>
<gene>
    <name evidence="1" type="ORF">ACFONL_11680</name>
</gene>
<dbReference type="Proteomes" id="UP001595704">
    <property type="component" value="Unassembled WGS sequence"/>
</dbReference>
<sequence>MSYGSRATAIAGAGAGDVCQISVVLPPGAMQIDVAASGSALVNGYAATGLSLTHADNTCTISITNDVAETSVITLGREGECHASFDIHFELTPFSN</sequence>
<protein>
    <submittedName>
        <fullName evidence="1">Uncharacterized protein</fullName>
    </submittedName>
</protein>
<keyword evidence="2" id="KW-1185">Reference proteome</keyword>
<evidence type="ECO:0000313" key="2">
    <source>
        <dbReference type="Proteomes" id="UP001595704"/>
    </source>
</evidence>
<name>A0ABV7UIZ2_9HYPH</name>
<dbReference type="RefSeq" id="WP_191321156.1">
    <property type="nucleotide sequence ID" value="NZ_BNCG01000046.1"/>
</dbReference>
<comment type="caution">
    <text evidence="1">The sequence shown here is derived from an EMBL/GenBank/DDBJ whole genome shotgun (WGS) entry which is preliminary data.</text>
</comment>